<proteinExistence type="predicted"/>
<dbReference type="OrthoDB" id="5321006at2759"/>
<organism evidence="4 5">
    <name type="scientific">Lojkania enalia</name>
    <dbReference type="NCBI Taxonomy" id="147567"/>
    <lineage>
        <taxon>Eukaryota</taxon>
        <taxon>Fungi</taxon>
        <taxon>Dikarya</taxon>
        <taxon>Ascomycota</taxon>
        <taxon>Pezizomycotina</taxon>
        <taxon>Dothideomycetes</taxon>
        <taxon>Pleosporomycetidae</taxon>
        <taxon>Pleosporales</taxon>
        <taxon>Pleosporales incertae sedis</taxon>
        <taxon>Lojkania</taxon>
    </lineage>
</organism>
<sequence>MNRSFNVQDPSGLVPDSVLPHVHLVSTYRFPTLPSLQPAHALEHLIKGPTIVKDTSSVAWTYFAIPPPDGTVLLTWQPPRLGNQFASDGLVWADAEMDYHMEIRGYSLQILMHRAGFIYGKEPVTTHARYRYRIVRGPGHFDPSLWVVHYTRADQTNQIPANQIPIHPDVQMILRSRASIEQAGQLLRKEFMLRDQSNWPTVEFGQQLAVQHRIPPYYNPMQPYMPMQPGPAGRAGPPPAKRPRQQPPPGRGGPVPNAIPGDPTIEEEENLTQDSFDFLTPRDLSLSRYKQHHEWMEEIFSSPYTIGKILPIDLGFGLMGELAPLTAGILEAPAGEHPPLLGETQKGDYSIKNYYKLDPEQLKEFEKRVHEYTSKEEAEIEKMRAEHANKMAGLKKSRTYVKAERRLQNIESNGKFNDANEQEDQAAAVVHDLEKTLGVTFDTKKLVVCVDKGGFIEEQQPPPPQQSQQVNGNGKALSNAGSGDGGSNGLIDESALDIENSAASLLDQYGSNSLTGTPGANMSIPQMSQPQSQSQSAVATPNAQLNHTAQGALDMEQTNFDVQSGATELLDLDVEMSGMTNAEEKGEGDWVLVDQTTNEQQGGATQQTTSAAENTVNLGDQGNMPTSGADTEATAGMFDATDFGSFDNLDTAGDALADYTNADDNMGLDLVDDSAFGDAFHGTEMHHGEAVGENA</sequence>
<protein>
    <submittedName>
        <fullName evidence="4">DUF1750-domain-containing protein</fullName>
    </submittedName>
</protein>
<accession>A0A9P4MZF2</accession>
<feature type="region of interest" description="Disordered" evidence="1">
    <location>
        <begin position="456"/>
        <end position="492"/>
    </location>
</feature>
<gene>
    <name evidence="4" type="ORF">CC78DRAFT_621018</name>
</gene>
<feature type="compositionally biased region" description="Low complexity" evidence="1">
    <location>
        <begin position="221"/>
        <end position="235"/>
    </location>
</feature>
<dbReference type="Proteomes" id="UP000800093">
    <property type="component" value="Unassembled WGS sequence"/>
</dbReference>
<feature type="region of interest" description="Disordered" evidence="1">
    <location>
        <begin position="221"/>
        <end position="265"/>
    </location>
</feature>
<dbReference type="AlphaFoldDB" id="A0A9P4MZF2"/>
<dbReference type="GO" id="GO:0006338">
    <property type="term" value="P:chromatin remodeling"/>
    <property type="evidence" value="ECO:0007669"/>
    <property type="project" value="InterPro"/>
</dbReference>
<dbReference type="InterPro" id="IPR013859">
    <property type="entry name" value="Ssr4_N"/>
</dbReference>
<reference evidence="5" key="1">
    <citation type="journal article" date="2020" name="Stud. Mycol.">
        <title>101 Dothideomycetes genomes: A test case for predicting lifestyles and emergence of pathogens.</title>
        <authorList>
            <person name="Haridas S."/>
            <person name="Albert R."/>
            <person name="Binder M."/>
            <person name="Bloem J."/>
            <person name="LaButti K."/>
            <person name="Salamov A."/>
            <person name="Andreopoulos B."/>
            <person name="Baker S."/>
            <person name="Barry K."/>
            <person name="Bills G."/>
            <person name="Bluhm B."/>
            <person name="Cannon C."/>
            <person name="Castanera R."/>
            <person name="Culley D."/>
            <person name="Daum C."/>
            <person name="Ezra D."/>
            <person name="Gonzalez J."/>
            <person name="Henrissat B."/>
            <person name="Kuo A."/>
            <person name="Liang C."/>
            <person name="Lipzen A."/>
            <person name="Lutzoni F."/>
            <person name="Magnuson J."/>
            <person name="Mondo S."/>
            <person name="Nolan M."/>
            <person name="Ohm R."/>
            <person name="Pangilinan J."/>
            <person name="Park H.-J."/>
            <person name="Ramirez L."/>
            <person name="Alfaro M."/>
            <person name="Sun H."/>
            <person name="Tritt A."/>
            <person name="Yoshinaga Y."/>
            <person name="Zwiers L.-H."/>
            <person name="Turgeon B."/>
            <person name="Goodwin S."/>
            <person name="Spatafora J."/>
            <person name="Crous P."/>
            <person name="Grigoriev I."/>
        </authorList>
    </citation>
    <scope>NUCLEOTIDE SEQUENCE [LARGE SCALE GENOMIC DNA]</scope>
    <source>
        <strain evidence="5">CBS 304.66</strain>
    </source>
</reference>
<evidence type="ECO:0000259" key="2">
    <source>
        <dbReference type="Pfam" id="PF08549"/>
    </source>
</evidence>
<dbReference type="EMBL" id="ML986708">
    <property type="protein sequence ID" value="KAF2259453.1"/>
    <property type="molecule type" value="Genomic_DNA"/>
</dbReference>
<keyword evidence="5" id="KW-1185">Reference proteome</keyword>
<feature type="region of interest" description="Disordered" evidence="1">
    <location>
        <begin position="514"/>
        <end position="543"/>
    </location>
</feature>
<feature type="compositionally biased region" description="Low complexity" evidence="1">
    <location>
        <begin position="522"/>
        <end position="536"/>
    </location>
</feature>
<name>A0A9P4MZF2_9PLEO</name>
<evidence type="ECO:0000313" key="4">
    <source>
        <dbReference type="EMBL" id="KAF2259453.1"/>
    </source>
</evidence>
<evidence type="ECO:0000313" key="5">
    <source>
        <dbReference type="Proteomes" id="UP000800093"/>
    </source>
</evidence>
<feature type="compositionally biased region" description="Pro residues" evidence="1">
    <location>
        <begin position="236"/>
        <end position="251"/>
    </location>
</feature>
<comment type="caution">
    <text evidence="4">The sequence shown here is derived from an EMBL/GenBank/DDBJ whole genome shotgun (WGS) entry which is preliminary data.</text>
</comment>
<dbReference type="InterPro" id="IPR046464">
    <property type="entry name" value="SWI-SNF_Ssr4_C"/>
</dbReference>
<dbReference type="Pfam" id="PF20497">
    <property type="entry name" value="SWI-SNF_Ssr4_C"/>
    <property type="match status" value="1"/>
</dbReference>
<dbReference type="Pfam" id="PF08549">
    <property type="entry name" value="SWI-SNF_Ssr4_N"/>
    <property type="match status" value="1"/>
</dbReference>
<feature type="domain" description="SWI/SNF and RSC complexes subunit Ssr4 N-terminal" evidence="2">
    <location>
        <begin position="8"/>
        <end position="211"/>
    </location>
</feature>
<feature type="domain" description="SWI/SNF and RSC complexes subunit Ssr4 C-terminal" evidence="3">
    <location>
        <begin position="266"/>
        <end position="687"/>
    </location>
</feature>
<evidence type="ECO:0000259" key="3">
    <source>
        <dbReference type="Pfam" id="PF20497"/>
    </source>
</evidence>
<evidence type="ECO:0000256" key="1">
    <source>
        <dbReference type="SAM" id="MobiDB-lite"/>
    </source>
</evidence>